<name>A0A9D4BPL7_DREPO</name>
<gene>
    <name evidence="1" type="ORF">DPMN_077734</name>
</gene>
<proteinExistence type="predicted"/>
<organism evidence="1 2">
    <name type="scientific">Dreissena polymorpha</name>
    <name type="common">Zebra mussel</name>
    <name type="synonym">Mytilus polymorpha</name>
    <dbReference type="NCBI Taxonomy" id="45954"/>
    <lineage>
        <taxon>Eukaryota</taxon>
        <taxon>Metazoa</taxon>
        <taxon>Spiralia</taxon>
        <taxon>Lophotrochozoa</taxon>
        <taxon>Mollusca</taxon>
        <taxon>Bivalvia</taxon>
        <taxon>Autobranchia</taxon>
        <taxon>Heteroconchia</taxon>
        <taxon>Euheterodonta</taxon>
        <taxon>Imparidentia</taxon>
        <taxon>Neoheterodontei</taxon>
        <taxon>Myida</taxon>
        <taxon>Dreissenoidea</taxon>
        <taxon>Dreissenidae</taxon>
        <taxon>Dreissena</taxon>
    </lineage>
</organism>
<evidence type="ECO:0000313" key="1">
    <source>
        <dbReference type="EMBL" id="KAH3702708.1"/>
    </source>
</evidence>
<dbReference type="EMBL" id="JAIWYP010000015">
    <property type="protein sequence ID" value="KAH3702708.1"/>
    <property type="molecule type" value="Genomic_DNA"/>
</dbReference>
<reference evidence="1" key="2">
    <citation type="submission" date="2020-11" db="EMBL/GenBank/DDBJ databases">
        <authorList>
            <person name="McCartney M.A."/>
            <person name="Auch B."/>
            <person name="Kono T."/>
            <person name="Mallez S."/>
            <person name="Becker A."/>
            <person name="Gohl D.M."/>
            <person name="Silverstein K.A.T."/>
            <person name="Koren S."/>
            <person name="Bechman K.B."/>
            <person name="Herman A."/>
            <person name="Abrahante J.E."/>
            <person name="Garbe J."/>
        </authorList>
    </citation>
    <scope>NUCLEOTIDE SEQUENCE</scope>
    <source>
        <strain evidence="1">Duluth1</strain>
        <tissue evidence="1">Whole animal</tissue>
    </source>
</reference>
<reference evidence="1" key="1">
    <citation type="journal article" date="2019" name="bioRxiv">
        <title>The Genome of the Zebra Mussel, Dreissena polymorpha: A Resource for Invasive Species Research.</title>
        <authorList>
            <person name="McCartney M.A."/>
            <person name="Auch B."/>
            <person name="Kono T."/>
            <person name="Mallez S."/>
            <person name="Zhang Y."/>
            <person name="Obille A."/>
            <person name="Becker A."/>
            <person name="Abrahante J.E."/>
            <person name="Garbe J."/>
            <person name="Badalamenti J.P."/>
            <person name="Herman A."/>
            <person name="Mangelson H."/>
            <person name="Liachko I."/>
            <person name="Sullivan S."/>
            <person name="Sone E.D."/>
            <person name="Koren S."/>
            <person name="Silverstein K.A.T."/>
            <person name="Beckman K.B."/>
            <person name="Gohl D.M."/>
        </authorList>
    </citation>
    <scope>NUCLEOTIDE SEQUENCE</scope>
    <source>
        <strain evidence="1">Duluth1</strain>
        <tissue evidence="1">Whole animal</tissue>
    </source>
</reference>
<comment type="caution">
    <text evidence="1">The sequence shown here is derived from an EMBL/GenBank/DDBJ whole genome shotgun (WGS) entry which is preliminary data.</text>
</comment>
<sequence>MVRKSDNDCIAITEPSESGCKGLGVCPRVVSLESVGTTARVHVRVFNISAKTIQIAPKSVLCELQEAKVLRNWSPDSGCKTEITSKTEPSQKEKDDVINELKLDLSHL</sequence>
<dbReference type="Proteomes" id="UP000828390">
    <property type="component" value="Unassembled WGS sequence"/>
</dbReference>
<accession>A0A9D4BPL7</accession>
<evidence type="ECO:0000313" key="2">
    <source>
        <dbReference type="Proteomes" id="UP000828390"/>
    </source>
</evidence>
<keyword evidence="2" id="KW-1185">Reference proteome</keyword>
<protein>
    <submittedName>
        <fullName evidence="1">Uncharacterized protein</fullName>
    </submittedName>
</protein>
<dbReference type="AlphaFoldDB" id="A0A9D4BPL7"/>